<dbReference type="PANTHER" id="PTHR41248:SF1">
    <property type="entry name" value="NORD PROTEIN"/>
    <property type="match status" value="1"/>
</dbReference>
<dbReference type="InterPro" id="IPR002035">
    <property type="entry name" value="VWF_A"/>
</dbReference>
<dbReference type="OrthoDB" id="1632179at2"/>
<evidence type="ECO:0000313" key="2">
    <source>
        <dbReference type="EMBL" id="OFV72362.1"/>
    </source>
</evidence>
<dbReference type="Gene3D" id="3.40.50.410">
    <property type="entry name" value="von Willebrand factor, type A domain"/>
    <property type="match status" value="1"/>
</dbReference>
<comment type="caution">
    <text evidence="2">The sequence shown here is derived from an EMBL/GenBank/DDBJ whole genome shotgun (WGS) entry which is preliminary data.</text>
</comment>
<reference evidence="2 3" key="1">
    <citation type="submission" date="2015-09" db="EMBL/GenBank/DDBJ databases">
        <title>Genome sequence of Acetobacterium wieringae DSM 1911.</title>
        <authorList>
            <person name="Poehlein A."/>
            <person name="Bengelsdorf F.R."/>
            <person name="Schiel-Bengelsdorf B."/>
            <person name="Duerre P."/>
            <person name="Daniel R."/>
        </authorList>
    </citation>
    <scope>NUCLEOTIDE SEQUENCE [LARGE SCALE GENOMIC DNA]</scope>
    <source>
        <strain evidence="2 3">DSM 1911</strain>
    </source>
</reference>
<dbReference type="EMBL" id="LKEU01000010">
    <property type="protein sequence ID" value="OFV72362.1"/>
    <property type="molecule type" value="Genomic_DNA"/>
</dbReference>
<dbReference type="SMART" id="SM00327">
    <property type="entry name" value="VWA"/>
    <property type="match status" value="1"/>
</dbReference>
<dbReference type="Proteomes" id="UP000176244">
    <property type="component" value="Unassembled WGS sequence"/>
</dbReference>
<organism evidence="2 3">
    <name type="scientific">Acetobacterium wieringae</name>
    <dbReference type="NCBI Taxonomy" id="52694"/>
    <lineage>
        <taxon>Bacteria</taxon>
        <taxon>Bacillati</taxon>
        <taxon>Bacillota</taxon>
        <taxon>Clostridia</taxon>
        <taxon>Eubacteriales</taxon>
        <taxon>Eubacteriaceae</taxon>
        <taxon>Acetobacterium</taxon>
    </lineage>
</organism>
<dbReference type="SUPFAM" id="SSF53300">
    <property type="entry name" value="vWA-like"/>
    <property type="match status" value="1"/>
</dbReference>
<dbReference type="InterPro" id="IPR036465">
    <property type="entry name" value="vWFA_dom_sf"/>
</dbReference>
<dbReference type="InterPro" id="IPR051928">
    <property type="entry name" value="NorD/CobT"/>
</dbReference>
<feature type="domain" description="VWFA" evidence="1">
    <location>
        <begin position="397"/>
        <end position="583"/>
    </location>
</feature>
<dbReference type="PANTHER" id="PTHR41248">
    <property type="entry name" value="NORD PROTEIN"/>
    <property type="match status" value="1"/>
</dbReference>
<dbReference type="Pfam" id="PF00092">
    <property type="entry name" value="VWA"/>
    <property type="match status" value="1"/>
</dbReference>
<proteinExistence type="predicted"/>
<sequence>MKDAKWIYEDYEFDNRVANLMWTISGDYDENMDSGEKSFISKNVALYHAVTAGGRRKYINWPAVKKYVISRHRAGFNKDILLSLIAMGSDVVVEEKIIAERPGVYDIRKNAYDDILSNYYKLHTDDLLEKVRHAMILEKIGKTPMVDTETRSIANDLMALQKREDTIELLKGIEDLYMKYFPLFVEGEGGEAYESGHNKNHIRGDFSDFMLEEMFEDPEDLDIEASIEEIAEALLGESQGDMASLSNDADNRILRVQEEDIEKIYEKVAYYYGNSFLEISEVKKLQNRVCKGAHGSCRIHMTDGVIRSDSDNEFQQKYVQRHQTKNIDVFRANYKVFKRNINKLRESMSRTLVQEEIVDVIPSDSGQLIPSKLWRIGRSSNNKVFVKNIDNNKGSFVVDILIDSSGSQRRNQSKVAIQAYILAMALTQLGLPNRVLGFSSFLDYTVIKRFRDYESPLSANDNIFEYYCSGNNRDGLAIKATCEDLIKRREDNKILIVLSDGRPNDIKVGKGQVNDLAEAYRGRVAIADTAREVRMARQQGIMVLGVFTGKEQDLTAEKLIYGKDFAYIKDINRFADLVIKYLKQIIVN</sequence>
<dbReference type="STRING" id="52694.ACWI_02730"/>
<protein>
    <submittedName>
        <fullName evidence="2">Cobalamin biosynthesis protein CobT VWA domain protein</fullName>
    </submittedName>
</protein>
<evidence type="ECO:0000259" key="1">
    <source>
        <dbReference type="SMART" id="SM00327"/>
    </source>
</evidence>
<dbReference type="AlphaFoldDB" id="A0A1F2PNW4"/>
<gene>
    <name evidence="2" type="ORF">ACWI_02730</name>
</gene>
<name>A0A1F2PNW4_9FIRM</name>
<dbReference type="RefSeq" id="WP_084633427.1">
    <property type="nucleotide sequence ID" value="NZ_JAYFRG010000002.1"/>
</dbReference>
<evidence type="ECO:0000313" key="3">
    <source>
        <dbReference type="Proteomes" id="UP000176244"/>
    </source>
</evidence>
<accession>A0A1F2PNW4</accession>